<dbReference type="InterPro" id="IPR002586">
    <property type="entry name" value="CobQ/CobB/MinD/ParA_Nub-bd_dom"/>
</dbReference>
<dbReference type="EMBL" id="BAABGA010000067">
    <property type="protein sequence ID" value="GAA4464245.1"/>
    <property type="molecule type" value="Genomic_DNA"/>
</dbReference>
<evidence type="ECO:0000259" key="1">
    <source>
        <dbReference type="Pfam" id="PF01656"/>
    </source>
</evidence>
<accession>A0ABP8NDX6</accession>
<feature type="domain" description="CobQ/CobB/MinD/ParA nucleotide binding" evidence="1">
    <location>
        <begin position="4"/>
        <end position="183"/>
    </location>
</feature>
<dbReference type="InterPro" id="IPR027417">
    <property type="entry name" value="P-loop_NTPase"/>
</dbReference>
<reference evidence="3" key="1">
    <citation type="journal article" date="2019" name="Int. J. Syst. Evol. Microbiol.">
        <title>The Global Catalogue of Microorganisms (GCM) 10K type strain sequencing project: providing services to taxonomists for standard genome sequencing and annotation.</title>
        <authorList>
            <consortium name="The Broad Institute Genomics Platform"/>
            <consortium name="The Broad Institute Genome Sequencing Center for Infectious Disease"/>
            <person name="Wu L."/>
            <person name="Ma J."/>
        </authorList>
    </citation>
    <scope>NUCLEOTIDE SEQUENCE [LARGE SCALE GENOMIC DNA]</scope>
    <source>
        <strain evidence="3">JCM 17759</strain>
    </source>
</reference>
<dbReference type="PANTHER" id="PTHR13696">
    <property type="entry name" value="P-LOOP CONTAINING NUCLEOSIDE TRIPHOSPHATE HYDROLASE"/>
    <property type="match status" value="1"/>
</dbReference>
<evidence type="ECO:0000313" key="2">
    <source>
        <dbReference type="EMBL" id="GAA4464245.1"/>
    </source>
</evidence>
<comment type="caution">
    <text evidence="2">The sequence shown here is derived from an EMBL/GenBank/DDBJ whole genome shotgun (WGS) entry which is preliminary data.</text>
</comment>
<organism evidence="2 3">
    <name type="scientific">Novipirellula rosea</name>
    <dbReference type="NCBI Taxonomy" id="1031540"/>
    <lineage>
        <taxon>Bacteria</taxon>
        <taxon>Pseudomonadati</taxon>
        <taxon>Planctomycetota</taxon>
        <taxon>Planctomycetia</taxon>
        <taxon>Pirellulales</taxon>
        <taxon>Pirellulaceae</taxon>
        <taxon>Novipirellula</taxon>
    </lineage>
</organism>
<dbReference type="PANTHER" id="PTHR13696:SF96">
    <property type="entry name" value="COBQ_COBB_MIND_PARA NUCLEOTIDE BINDING DOMAIN-CONTAINING PROTEIN"/>
    <property type="match status" value="1"/>
</dbReference>
<dbReference type="Proteomes" id="UP001500840">
    <property type="component" value="Unassembled WGS sequence"/>
</dbReference>
<gene>
    <name evidence="2" type="primary">parA</name>
    <name evidence="2" type="ORF">GCM10023156_50570</name>
</gene>
<dbReference type="Pfam" id="PF01656">
    <property type="entry name" value="CbiA"/>
    <property type="match status" value="1"/>
</dbReference>
<dbReference type="SUPFAM" id="SSF52540">
    <property type="entry name" value="P-loop containing nucleoside triphosphate hydrolases"/>
    <property type="match status" value="1"/>
</dbReference>
<dbReference type="PIRSF" id="PIRSF009320">
    <property type="entry name" value="Nuc_binding_HP_1000"/>
    <property type="match status" value="1"/>
</dbReference>
<evidence type="ECO:0000313" key="3">
    <source>
        <dbReference type="Proteomes" id="UP001500840"/>
    </source>
</evidence>
<name>A0ABP8NDX6_9BACT</name>
<dbReference type="Gene3D" id="3.40.50.300">
    <property type="entry name" value="P-loop containing nucleotide triphosphate hydrolases"/>
    <property type="match status" value="1"/>
</dbReference>
<proteinExistence type="predicted"/>
<dbReference type="NCBIfam" id="NF041546">
    <property type="entry name" value="ParA_partition"/>
    <property type="match status" value="1"/>
</dbReference>
<keyword evidence="3" id="KW-1185">Reference proteome</keyword>
<protein>
    <submittedName>
        <fullName evidence="2">ParA family partition ATPase</fullName>
    </submittedName>
</protein>
<dbReference type="InterPro" id="IPR050678">
    <property type="entry name" value="DNA_Partitioning_ATPase"/>
</dbReference>
<sequence length="206" mass="22562">MIYAFLNQKGGVGKTTLSIHTAAELSGRGRRVLLIDADPQGSSLAWSNYREKANFTVVGMPKATIHKEIDLLAQDYDDVVIDGPPRVTELARSIILSADIVVIPVQPSPMDVWAAAETVDLVREAQVYKPEIKCCLVINRKITNTAIGRDVRDALAELEVPVLKNDIGQRVAFAESAASGSTVLNQKLSKAAREIIKFVNELRRLK</sequence>
<dbReference type="CDD" id="cd02042">
    <property type="entry name" value="ParAB_family"/>
    <property type="match status" value="1"/>
</dbReference>
<dbReference type="InterPro" id="IPR048089">
    <property type="entry name" value="McdA"/>
</dbReference>